<accession>A0A8H6E1Y2</accession>
<reference evidence="2 3" key="1">
    <citation type="submission" date="2019-04" db="EMBL/GenBank/DDBJ databases">
        <title>Aspergillus burnettii sp. nov., novel species from soil in southeast Queensland.</title>
        <authorList>
            <person name="Gilchrist C.L.M."/>
            <person name="Pitt J.I."/>
            <person name="Lange L."/>
            <person name="Lacey H.J."/>
            <person name="Vuong D."/>
            <person name="Midgley D.J."/>
            <person name="Greenfield P."/>
            <person name="Bradbury M."/>
            <person name="Lacey E."/>
            <person name="Busk P.K."/>
            <person name="Pilgaard B."/>
            <person name="Chooi Y.H."/>
            <person name="Piggott A.M."/>
        </authorList>
    </citation>
    <scope>NUCLEOTIDE SEQUENCE [LARGE SCALE GENOMIC DNA]</scope>
    <source>
        <strain evidence="2 3">FRR 5400</strain>
    </source>
</reference>
<evidence type="ECO:0000313" key="3">
    <source>
        <dbReference type="Proteomes" id="UP000541154"/>
    </source>
</evidence>
<gene>
    <name evidence="2" type="ORF">ETB97_008824</name>
</gene>
<evidence type="ECO:0000256" key="1">
    <source>
        <dbReference type="SAM" id="SignalP"/>
    </source>
</evidence>
<keyword evidence="1" id="KW-0732">Signal</keyword>
<comment type="caution">
    <text evidence="2">The sequence shown here is derived from an EMBL/GenBank/DDBJ whole genome shotgun (WGS) entry which is preliminary data.</text>
</comment>
<feature type="signal peptide" evidence="1">
    <location>
        <begin position="1"/>
        <end position="16"/>
    </location>
</feature>
<proteinExistence type="predicted"/>
<dbReference type="AlphaFoldDB" id="A0A8H6E1Y2"/>
<feature type="chain" id="PRO_5034898016" evidence="1">
    <location>
        <begin position="17"/>
        <end position="117"/>
    </location>
</feature>
<name>A0A8H6E1Y2_PETAA</name>
<organism evidence="2 3">
    <name type="scientific">Petromyces alliaceus</name>
    <name type="common">Aspergillus alliaceus</name>
    <dbReference type="NCBI Taxonomy" id="209559"/>
    <lineage>
        <taxon>Eukaryota</taxon>
        <taxon>Fungi</taxon>
        <taxon>Dikarya</taxon>
        <taxon>Ascomycota</taxon>
        <taxon>Pezizomycotina</taxon>
        <taxon>Eurotiomycetes</taxon>
        <taxon>Eurotiomycetidae</taxon>
        <taxon>Eurotiales</taxon>
        <taxon>Aspergillaceae</taxon>
        <taxon>Aspergillus</taxon>
        <taxon>Aspergillus subgen. Circumdati</taxon>
    </lineage>
</organism>
<dbReference type="EMBL" id="SPNV01000401">
    <property type="protein sequence ID" value="KAF5855663.1"/>
    <property type="molecule type" value="Genomic_DNA"/>
</dbReference>
<dbReference type="Proteomes" id="UP000541154">
    <property type="component" value="Unassembled WGS sequence"/>
</dbReference>
<keyword evidence="3" id="KW-1185">Reference proteome</keyword>
<protein>
    <submittedName>
        <fullName evidence="2">Uncharacterized protein</fullName>
    </submittedName>
</protein>
<evidence type="ECO:0000313" key="2">
    <source>
        <dbReference type="EMBL" id="KAF5855663.1"/>
    </source>
</evidence>
<sequence length="117" mass="13239">MLFSAVLASTITFVIGISAARARAPWDDPHYVQLRIYGKPGCFEQNQGEMGIYGNKLSKYQIFNSTAVKSVYFEYALRDNCTVAIYNNITCHLNCRNIQINTCLSNSKEYSSYLVQC</sequence>